<dbReference type="EMBL" id="LAZR01056277">
    <property type="protein sequence ID" value="KKK74529.1"/>
    <property type="molecule type" value="Genomic_DNA"/>
</dbReference>
<evidence type="ECO:0000313" key="1">
    <source>
        <dbReference type="EMBL" id="KKK74529.1"/>
    </source>
</evidence>
<reference evidence="1" key="1">
    <citation type="journal article" date="2015" name="Nature">
        <title>Complex archaea that bridge the gap between prokaryotes and eukaryotes.</title>
        <authorList>
            <person name="Spang A."/>
            <person name="Saw J.H."/>
            <person name="Jorgensen S.L."/>
            <person name="Zaremba-Niedzwiedzka K."/>
            <person name="Martijn J."/>
            <person name="Lind A.E."/>
            <person name="van Eijk R."/>
            <person name="Schleper C."/>
            <person name="Guy L."/>
            <person name="Ettema T.J."/>
        </authorList>
    </citation>
    <scope>NUCLEOTIDE SEQUENCE</scope>
</reference>
<name>A0A0F9A7K0_9ZZZZ</name>
<proteinExistence type="predicted"/>
<dbReference type="AlphaFoldDB" id="A0A0F9A7K0"/>
<organism evidence="1">
    <name type="scientific">marine sediment metagenome</name>
    <dbReference type="NCBI Taxonomy" id="412755"/>
    <lineage>
        <taxon>unclassified sequences</taxon>
        <taxon>metagenomes</taxon>
        <taxon>ecological metagenomes</taxon>
    </lineage>
</organism>
<accession>A0A0F9A7K0</accession>
<comment type="caution">
    <text evidence="1">The sequence shown here is derived from an EMBL/GenBank/DDBJ whole genome shotgun (WGS) entry which is preliminary data.</text>
</comment>
<gene>
    <name evidence="1" type="ORF">LCGC14_2882850</name>
</gene>
<protein>
    <submittedName>
        <fullName evidence="1">Uncharacterized protein</fullName>
    </submittedName>
</protein>
<sequence length="222" mass="25117">MNGCTTSSCASSCAATSATCSMAMNVALMSAVISSAHANSYYDYDDDEDDKFYGTIKVNLTGTTEKYEKAEGWLKKIFVGDKEWEEEIVTQTDYLKKIYDVFSELGYKNVLFLDMDGETVYEDTENKDDDFDKAIQMALKEKKDKDYKIGISLDTTGDEKGNILIAMNSKHDSGEFPLTIDVISDEDPKEIKREDFSAEFQSWKSPILERNLIFLAEFLKKS</sequence>